<dbReference type="PROSITE" id="PS51195">
    <property type="entry name" value="Q_MOTIF"/>
    <property type="match status" value="1"/>
</dbReference>
<dbReference type="STRING" id="1123357.SAMN02745244_01067"/>
<evidence type="ECO:0000256" key="3">
    <source>
        <dbReference type="ARBA" id="ARBA00022806"/>
    </source>
</evidence>
<evidence type="ECO:0000313" key="11">
    <source>
        <dbReference type="EMBL" id="SHI79229.1"/>
    </source>
</evidence>
<dbReference type="PANTHER" id="PTHR47959:SF13">
    <property type="entry name" value="ATP-DEPENDENT RNA HELICASE RHLE"/>
    <property type="match status" value="1"/>
</dbReference>
<keyword evidence="12" id="KW-1185">Reference proteome</keyword>
<feature type="domain" description="DEAD-box RNA helicase Q" evidence="10">
    <location>
        <begin position="20"/>
        <end position="48"/>
    </location>
</feature>
<sequence>MIPDRRAVQDTDSLRILLSSDFARLGVPASLEAVLAERGITIPTPIQAATLPDSLAGRDVLGRGRTGSGKTYAFLLPLVAQLANGKKAGPKRARSLILAPTRELAAQIEESLIPLEKAAGLTSLTVFGGVNQNPQVRAMAKGVDVLIACPGRLLDLVGQGAIDLSAVTITIIDEADHMADMGFLPMVRRILDKTPAKGQRMLFSATLDQGVGVLVNAYLHQPVTHEADSAESPVAKMEHHVLKVDKGDRVAILAELTAAPGKTIVFTRTKHGAKKLAKQLIQLGVPAVDLHGNLAQNARTRNLEAFHSGTVQTLVATDIAARGIHVDDVELVVHADPPAEHKAYLHRSGRTARAGKAGTVLTLATPDQTGEVRSLMRAAKITPTISSAKQGDALLESLAPGERTFLTPEAAQTTAYPNKPQPQPQASAGGSPSRRRRPSSGGAGRPATRHDGNCRSGGARNAGGRGGDSTRGGDTRRGDSRRGGDARRSGAATAASSGGTGGAAAFSAQHRRGR</sequence>
<organism evidence="11 12">
    <name type="scientific">Tessaracoccus bendigoensis DSM 12906</name>
    <dbReference type="NCBI Taxonomy" id="1123357"/>
    <lineage>
        <taxon>Bacteria</taxon>
        <taxon>Bacillati</taxon>
        <taxon>Actinomycetota</taxon>
        <taxon>Actinomycetes</taxon>
        <taxon>Propionibacteriales</taxon>
        <taxon>Propionibacteriaceae</taxon>
        <taxon>Tessaracoccus</taxon>
    </lineage>
</organism>
<evidence type="ECO:0000259" key="9">
    <source>
        <dbReference type="PROSITE" id="PS51194"/>
    </source>
</evidence>
<dbReference type="Pfam" id="PF00270">
    <property type="entry name" value="DEAD"/>
    <property type="match status" value="1"/>
</dbReference>
<evidence type="ECO:0000259" key="8">
    <source>
        <dbReference type="PROSITE" id="PS51192"/>
    </source>
</evidence>
<keyword evidence="4" id="KW-0067">ATP-binding</keyword>
<dbReference type="SMART" id="SM00487">
    <property type="entry name" value="DEXDc"/>
    <property type="match status" value="1"/>
</dbReference>
<feature type="domain" description="Helicase C-terminal" evidence="9">
    <location>
        <begin position="236"/>
        <end position="396"/>
    </location>
</feature>
<evidence type="ECO:0000256" key="5">
    <source>
        <dbReference type="ARBA" id="ARBA00038437"/>
    </source>
</evidence>
<evidence type="ECO:0000256" key="2">
    <source>
        <dbReference type="ARBA" id="ARBA00022801"/>
    </source>
</evidence>
<dbReference type="InterPro" id="IPR050079">
    <property type="entry name" value="DEAD_box_RNA_helicase"/>
</dbReference>
<keyword evidence="2" id="KW-0378">Hydrolase</keyword>
<dbReference type="GO" id="GO:0003724">
    <property type="term" value="F:RNA helicase activity"/>
    <property type="evidence" value="ECO:0007669"/>
    <property type="project" value="InterPro"/>
</dbReference>
<gene>
    <name evidence="11" type="ORF">SAMN02745244_01067</name>
</gene>
<dbReference type="Gene3D" id="3.40.50.300">
    <property type="entry name" value="P-loop containing nucleotide triphosphate hydrolases"/>
    <property type="match status" value="2"/>
</dbReference>
<dbReference type="InterPro" id="IPR014014">
    <property type="entry name" value="RNA_helicase_DEAD_Q_motif"/>
</dbReference>
<dbReference type="PANTHER" id="PTHR47959">
    <property type="entry name" value="ATP-DEPENDENT RNA HELICASE RHLE-RELATED"/>
    <property type="match status" value="1"/>
</dbReference>
<dbReference type="GO" id="GO:0005524">
    <property type="term" value="F:ATP binding"/>
    <property type="evidence" value="ECO:0007669"/>
    <property type="project" value="UniProtKB-KW"/>
</dbReference>
<dbReference type="SUPFAM" id="SSF52540">
    <property type="entry name" value="P-loop containing nucleoside triphosphate hydrolases"/>
    <property type="match status" value="1"/>
</dbReference>
<keyword evidence="3 11" id="KW-0347">Helicase</keyword>
<dbReference type="CDD" id="cd00268">
    <property type="entry name" value="DEADc"/>
    <property type="match status" value="1"/>
</dbReference>
<dbReference type="InterPro" id="IPR001650">
    <property type="entry name" value="Helicase_C-like"/>
</dbReference>
<dbReference type="Proteomes" id="UP000184512">
    <property type="component" value="Unassembled WGS sequence"/>
</dbReference>
<dbReference type="InterPro" id="IPR014001">
    <property type="entry name" value="Helicase_ATP-bd"/>
</dbReference>
<evidence type="ECO:0000256" key="1">
    <source>
        <dbReference type="ARBA" id="ARBA00022741"/>
    </source>
</evidence>
<feature type="region of interest" description="Disordered" evidence="7">
    <location>
        <begin position="413"/>
        <end position="514"/>
    </location>
</feature>
<feature type="compositionally biased region" description="Gly residues" evidence="7">
    <location>
        <begin position="460"/>
        <end position="470"/>
    </location>
</feature>
<dbReference type="GO" id="GO:0003676">
    <property type="term" value="F:nucleic acid binding"/>
    <property type="evidence" value="ECO:0007669"/>
    <property type="project" value="InterPro"/>
</dbReference>
<dbReference type="InterPro" id="IPR044742">
    <property type="entry name" value="DEAD/DEAH_RhlB"/>
</dbReference>
<proteinExistence type="inferred from homology"/>
<dbReference type="SMART" id="SM00490">
    <property type="entry name" value="HELICc"/>
    <property type="match status" value="1"/>
</dbReference>
<keyword evidence="1" id="KW-0547">Nucleotide-binding</keyword>
<evidence type="ECO:0000259" key="10">
    <source>
        <dbReference type="PROSITE" id="PS51195"/>
    </source>
</evidence>
<dbReference type="GO" id="GO:0005829">
    <property type="term" value="C:cytosol"/>
    <property type="evidence" value="ECO:0007669"/>
    <property type="project" value="TreeGrafter"/>
</dbReference>
<evidence type="ECO:0000256" key="4">
    <source>
        <dbReference type="ARBA" id="ARBA00022840"/>
    </source>
</evidence>
<comment type="similarity">
    <text evidence="5">Belongs to the DEAD box helicase family.</text>
</comment>
<accession>A0A1M6E1G2</accession>
<dbReference type="InterPro" id="IPR027417">
    <property type="entry name" value="P-loop_NTPase"/>
</dbReference>
<dbReference type="InterPro" id="IPR011545">
    <property type="entry name" value="DEAD/DEAH_box_helicase_dom"/>
</dbReference>
<feature type="short sequence motif" description="Q motif" evidence="6">
    <location>
        <begin position="20"/>
        <end position="48"/>
    </location>
</feature>
<evidence type="ECO:0000256" key="6">
    <source>
        <dbReference type="PROSITE-ProRule" id="PRU00552"/>
    </source>
</evidence>
<dbReference type="Pfam" id="PF00271">
    <property type="entry name" value="Helicase_C"/>
    <property type="match status" value="1"/>
</dbReference>
<dbReference type="GO" id="GO:0016787">
    <property type="term" value="F:hydrolase activity"/>
    <property type="evidence" value="ECO:0007669"/>
    <property type="project" value="UniProtKB-KW"/>
</dbReference>
<feature type="compositionally biased region" description="Basic and acidic residues" evidence="7">
    <location>
        <begin position="471"/>
        <end position="488"/>
    </location>
</feature>
<evidence type="ECO:0000256" key="7">
    <source>
        <dbReference type="SAM" id="MobiDB-lite"/>
    </source>
</evidence>
<feature type="domain" description="Helicase ATP-binding" evidence="8">
    <location>
        <begin position="51"/>
        <end position="225"/>
    </location>
</feature>
<reference evidence="11 12" key="1">
    <citation type="submission" date="2016-11" db="EMBL/GenBank/DDBJ databases">
        <authorList>
            <person name="Jaros S."/>
            <person name="Januszkiewicz K."/>
            <person name="Wedrychowicz H."/>
        </authorList>
    </citation>
    <scope>NUCLEOTIDE SEQUENCE [LARGE SCALE GENOMIC DNA]</scope>
    <source>
        <strain evidence="11 12">DSM 12906</strain>
    </source>
</reference>
<protein>
    <submittedName>
        <fullName evidence="11">Superfamily II DNA and RNA helicase</fullName>
    </submittedName>
</protein>
<name>A0A1M6E1G2_9ACTN</name>
<dbReference type="CDD" id="cd18787">
    <property type="entry name" value="SF2_C_DEAD"/>
    <property type="match status" value="1"/>
</dbReference>
<dbReference type="PROSITE" id="PS51192">
    <property type="entry name" value="HELICASE_ATP_BIND_1"/>
    <property type="match status" value="1"/>
</dbReference>
<dbReference type="PROSITE" id="PS51194">
    <property type="entry name" value="HELICASE_CTER"/>
    <property type="match status" value="1"/>
</dbReference>
<evidence type="ECO:0000313" key="12">
    <source>
        <dbReference type="Proteomes" id="UP000184512"/>
    </source>
</evidence>
<dbReference type="EMBL" id="FQZG01000015">
    <property type="protein sequence ID" value="SHI79229.1"/>
    <property type="molecule type" value="Genomic_DNA"/>
</dbReference>
<dbReference type="AlphaFoldDB" id="A0A1M6E1G2"/>